<dbReference type="FunFam" id="3.40.50.300:FF:000491">
    <property type="entry name" value="E3 ubiquitin-protein ligase RNF213"/>
    <property type="match status" value="1"/>
</dbReference>
<dbReference type="InterPro" id="IPR031248">
    <property type="entry name" value="RNF213"/>
</dbReference>
<dbReference type="PANTHER" id="PTHR22605:SF16">
    <property type="entry name" value="E3 UBIQUITIN-PROTEIN LIGASE RNF213"/>
    <property type="match status" value="1"/>
</dbReference>
<dbReference type="Proteomes" id="UP000593567">
    <property type="component" value="Unassembled WGS sequence"/>
</dbReference>
<organism evidence="1 2">
    <name type="scientific">Bugula neritina</name>
    <name type="common">Brown bryozoan</name>
    <name type="synonym">Sertularia neritina</name>
    <dbReference type="NCBI Taxonomy" id="10212"/>
    <lineage>
        <taxon>Eukaryota</taxon>
        <taxon>Metazoa</taxon>
        <taxon>Spiralia</taxon>
        <taxon>Lophotrochozoa</taxon>
        <taxon>Bryozoa</taxon>
        <taxon>Gymnolaemata</taxon>
        <taxon>Cheilostomatida</taxon>
        <taxon>Flustrina</taxon>
        <taxon>Buguloidea</taxon>
        <taxon>Bugulidae</taxon>
        <taxon>Bugula</taxon>
    </lineage>
</organism>
<dbReference type="InterPro" id="IPR027417">
    <property type="entry name" value="P-loop_NTPase"/>
</dbReference>
<comment type="caution">
    <text evidence="1">The sequence shown here is derived from an EMBL/GenBank/DDBJ whole genome shotgun (WGS) entry which is preliminary data.</text>
</comment>
<dbReference type="AlphaFoldDB" id="A0A7J7KU36"/>
<proteinExistence type="predicted"/>
<dbReference type="SUPFAM" id="SSF52540">
    <property type="entry name" value="P-loop containing nucleoside triphosphate hydrolases"/>
    <property type="match status" value="1"/>
</dbReference>
<dbReference type="OrthoDB" id="2423195at2759"/>
<keyword evidence="2" id="KW-1185">Reference proteome</keyword>
<name>A0A7J7KU36_BUGNE</name>
<gene>
    <name evidence="1" type="ORF">EB796_000118</name>
</gene>
<dbReference type="GO" id="GO:0016887">
    <property type="term" value="F:ATP hydrolysis activity"/>
    <property type="evidence" value="ECO:0007669"/>
    <property type="project" value="InterPro"/>
</dbReference>
<sequence length="440" mass="49743">MIEKLRKAGLGYNVNDSETTDKFGQIPMRHLVYRVQALPQSLLPLVWDFGTLRAAPPLPNGEPQAGDVETAYIRQMIVKFNSASMAGLGGIHFGNHTPVVAEILSMTQAFMRLQEDECSFVSLRDVQRLLDVTNWFYSQRDYIFSAMEGDQIVEESSDDEDDEDREEEELPLFMPNRDYTTRSLVLALAVCYIARLEEDTREQYIEYIAPKIGELMGRDDIEAQYFIRDEIDRCQNMFINEVVNTDVHKNIAKNKALKENVFMMIVCIENRIPLFLVGKPGSSKSLSKAMVVDAMKGGSSHSDFFKNLKRTYMVSFQCSRYATPSGIVGVFKQCANFQEGQDLEKFVSVVVLDEVGLAEDSENMPLKTLHPLLEDGCEDSSVTPEPYMKCAFVGISNWALDPAKMNRGIFVQRGTPKPLELEQIAKYLLLKTCEVLLLLG</sequence>
<accession>A0A7J7KU36</accession>
<dbReference type="PANTHER" id="PTHR22605">
    <property type="entry name" value="RZ-TYPE DOMAIN-CONTAINING PROTEIN"/>
    <property type="match status" value="1"/>
</dbReference>
<evidence type="ECO:0000313" key="2">
    <source>
        <dbReference type="Proteomes" id="UP000593567"/>
    </source>
</evidence>
<dbReference type="GO" id="GO:0004842">
    <property type="term" value="F:ubiquitin-protein transferase activity"/>
    <property type="evidence" value="ECO:0007669"/>
    <property type="project" value="InterPro"/>
</dbReference>
<dbReference type="Gene3D" id="3.40.50.300">
    <property type="entry name" value="P-loop containing nucleotide triphosphate hydrolases"/>
    <property type="match status" value="1"/>
</dbReference>
<reference evidence="1" key="1">
    <citation type="submission" date="2020-06" db="EMBL/GenBank/DDBJ databases">
        <title>Draft genome of Bugula neritina, a colonial animal packing powerful symbionts and potential medicines.</title>
        <authorList>
            <person name="Rayko M."/>
        </authorList>
    </citation>
    <scope>NUCLEOTIDE SEQUENCE [LARGE SCALE GENOMIC DNA]</scope>
    <source>
        <strain evidence="1">Kwan_BN1</strain>
    </source>
</reference>
<protein>
    <recommendedName>
        <fullName evidence="3">RNF213</fullName>
    </recommendedName>
</protein>
<evidence type="ECO:0008006" key="3">
    <source>
        <dbReference type="Google" id="ProtNLM"/>
    </source>
</evidence>
<dbReference type="EMBL" id="VXIV02000018">
    <property type="protein sequence ID" value="KAF6041605.1"/>
    <property type="molecule type" value="Genomic_DNA"/>
</dbReference>
<evidence type="ECO:0000313" key="1">
    <source>
        <dbReference type="EMBL" id="KAF6041605.1"/>
    </source>
</evidence>